<feature type="region of interest" description="Disordered" evidence="1">
    <location>
        <begin position="1"/>
        <end position="25"/>
    </location>
</feature>
<accession>X0U4K5</accession>
<dbReference type="EMBL" id="BARS01013185">
    <property type="protein sequence ID" value="GAF94296.1"/>
    <property type="molecule type" value="Genomic_DNA"/>
</dbReference>
<gene>
    <name evidence="2" type="ORF">S01H1_23061</name>
</gene>
<dbReference type="AlphaFoldDB" id="X0U4K5"/>
<name>X0U4K5_9ZZZZ</name>
<protein>
    <submittedName>
        <fullName evidence="2">Uncharacterized protein</fullName>
    </submittedName>
</protein>
<organism evidence="2">
    <name type="scientific">marine sediment metagenome</name>
    <dbReference type="NCBI Taxonomy" id="412755"/>
    <lineage>
        <taxon>unclassified sequences</taxon>
        <taxon>metagenomes</taxon>
        <taxon>ecological metagenomes</taxon>
    </lineage>
</organism>
<reference evidence="2" key="1">
    <citation type="journal article" date="2014" name="Front. Microbiol.">
        <title>High frequency of phylogenetically diverse reductive dehalogenase-homologous genes in deep subseafloor sedimentary metagenomes.</title>
        <authorList>
            <person name="Kawai M."/>
            <person name="Futagami T."/>
            <person name="Toyoda A."/>
            <person name="Takaki Y."/>
            <person name="Nishi S."/>
            <person name="Hori S."/>
            <person name="Arai W."/>
            <person name="Tsubouchi T."/>
            <person name="Morono Y."/>
            <person name="Uchiyama I."/>
            <person name="Ito T."/>
            <person name="Fujiyama A."/>
            <person name="Inagaki F."/>
            <person name="Takami H."/>
        </authorList>
    </citation>
    <scope>NUCLEOTIDE SEQUENCE</scope>
    <source>
        <strain evidence="2">Expedition CK06-06</strain>
    </source>
</reference>
<feature type="compositionally biased region" description="Low complexity" evidence="1">
    <location>
        <begin position="8"/>
        <end position="20"/>
    </location>
</feature>
<sequence length="59" mass="5878">MNTDRQSESGFSFAGSSGLRSGLGGGPVSRRAVLRCGLFGAAGVLLADRLGLADLPAPS</sequence>
<proteinExistence type="predicted"/>
<evidence type="ECO:0000256" key="1">
    <source>
        <dbReference type="SAM" id="MobiDB-lite"/>
    </source>
</evidence>
<evidence type="ECO:0000313" key="2">
    <source>
        <dbReference type="EMBL" id="GAF94296.1"/>
    </source>
</evidence>
<comment type="caution">
    <text evidence="2">The sequence shown here is derived from an EMBL/GenBank/DDBJ whole genome shotgun (WGS) entry which is preliminary data.</text>
</comment>
<feature type="non-terminal residue" evidence="2">
    <location>
        <position position="59"/>
    </location>
</feature>